<dbReference type="GO" id="GO:0140359">
    <property type="term" value="F:ABC-type transporter activity"/>
    <property type="evidence" value="ECO:0007669"/>
    <property type="project" value="InterPro"/>
</dbReference>
<feature type="transmembrane region" description="Helical" evidence="9">
    <location>
        <begin position="977"/>
        <end position="1001"/>
    </location>
</feature>
<sequence length="1007" mass="113623">MVQNTANDNHLLQYSYGYITNKTYVQLIHNSLTSVVQRLYTSPAMSGHMSGQTSDEAINEWMLNVGKEEKVDLLDNALHTNDGNVITSVVLYLKRTIKANIFNYEISKRCLAADHYLFYLRQNQKTDELMDTLSMLGRHEEAAMTAYTQAMTCVDISAKIQNLKNCLRNHFTSGGNDCIFWSNHISEQISLLEQQLPIESDDRRQERNALAKSQQWLQIDALFEYKSWLGNKRIKSLIPFDKVVILLHRNSAPHDMLSKYLHLIDDFDIKFSLAKDIKLLNIAIDPLIKANDRKRLEEVSTKLDINSEHYINTNSEMTSGDEALNGRTIEVSWRNLVYTVQANPLLASFRKDNKSRTILKGLSGYFRSGNLTAIMGPSGAGKSTLLECVSGFRKKGLSGDVRITGSNRIKIGLIAQNDQLLNQLTVKEALLFASKLKNYQQMENKDLEDVVVEDNYAENQSKDSSSYHDMLARHVIKQLGLEVCADTKSGNCSGGQRKRLSIALELISKPNILILDEPTSGLDSSACYQTVSVMQDLTQQMQSKNPIAVVATIHQPSARVFNLFHHVYVISFDGQCIFQGSPQQLIPQLANVGLNCPQFHNPADFIAEVASGEYGHEGIVKLAAQKKQTDSAIPVISGPKSLTLAQISQTQSYPVILHTWLLFYRSLLVILRDPMLTSLRFASHLITAVFIGLLYGDAIGQPGGCPPQVSPLNDLEHFAEFREKYEKETITITENVAFVFFTLMFIMFGAMMPTIMTFPMDMQVFRKERTNGWYSCATYYFAKTLADMPFQFIFPATFTTISYYMTGQDDSYLRFTGFTIISIAIALIAQSQGLLIGAIFMEDASAAVFLGPITCIPLMLFAGFFVRISTIPSYFRPLTYISYLRYSFEAYIAVLYGYDRCEWDPSLANLTNAKPEWLDYLTQILAPNSDTTPEGDNNKENFIQTLLDNLSGQFGSSSEEDYQSIVMSQFEVSDESLIWNSIILTLFFIAMRVITYAVLLWKVNKRE</sequence>
<evidence type="ECO:0000256" key="2">
    <source>
        <dbReference type="ARBA" id="ARBA00005814"/>
    </source>
</evidence>
<reference evidence="11" key="1">
    <citation type="submission" date="2020-11" db="EMBL/GenBank/DDBJ databases">
        <authorList>
            <person name="Tran Van P."/>
        </authorList>
    </citation>
    <scope>NUCLEOTIDE SEQUENCE</scope>
</reference>
<organism evidence="11">
    <name type="scientific">Medioppia subpectinata</name>
    <dbReference type="NCBI Taxonomy" id="1979941"/>
    <lineage>
        <taxon>Eukaryota</taxon>
        <taxon>Metazoa</taxon>
        <taxon>Ecdysozoa</taxon>
        <taxon>Arthropoda</taxon>
        <taxon>Chelicerata</taxon>
        <taxon>Arachnida</taxon>
        <taxon>Acari</taxon>
        <taxon>Acariformes</taxon>
        <taxon>Sarcoptiformes</taxon>
        <taxon>Oribatida</taxon>
        <taxon>Brachypylina</taxon>
        <taxon>Oppioidea</taxon>
        <taxon>Oppiidae</taxon>
        <taxon>Medioppia</taxon>
    </lineage>
</organism>
<evidence type="ECO:0000256" key="4">
    <source>
        <dbReference type="ARBA" id="ARBA00022692"/>
    </source>
</evidence>
<dbReference type="PANTHER" id="PTHR48041">
    <property type="entry name" value="ABC TRANSPORTER G FAMILY MEMBER 28"/>
    <property type="match status" value="1"/>
</dbReference>
<evidence type="ECO:0000313" key="12">
    <source>
        <dbReference type="Proteomes" id="UP000759131"/>
    </source>
</evidence>
<evidence type="ECO:0000256" key="1">
    <source>
        <dbReference type="ARBA" id="ARBA00004141"/>
    </source>
</evidence>
<dbReference type="GO" id="GO:0005524">
    <property type="term" value="F:ATP binding"/>
    <property type="evidence" value="ECO:0007669"/>
    <property type="project" value="UniProtKB-KW"/>
</dbReference>
<dbReference type="Pfam" id="PF00005">
    <property type="entry name" value="ABC_tran"/>
    <property type="match status" value="1"/>
</dbReference>
<evidence type="ECO:0000313" key="11">
    <source>
        <dbReference type="EMBL" id="CAD7624852.1"/>
    </source>
</evidence>
<feature type="transmembrane region" description="Helical" evidence="9">
    <location>
        <begin position="846"/>
        <end position="866"/>
    </location>
</feature>
<dbReference type="InterPro" id="IPR027417">
    <property type="entry name" value="P-loop_NTPase"/>
</dbReference>
<keyword evidence="3" id="KW-0813">Transport</keyword>
<dbReference type="InterPro" id="IPR013525">
    <property type="entry name" value="ABC2_TM"/>
</dbReference>
<dbReference type="Pfam" id="PF01061">
    <property type="entry name" value="ABC2_membrane"/>
    <property type="match status" value="1"/>
</dbReference>
<dbReference type="PROSITE" id="PS50893">
    <property type="entry name" value="ABC_TRANSPORTER_2"/>
    <property type="match status" value="1"/>
</dbReference>
<dbReference type="GO" id="GO:0016887">
    <property type="term" value="F:ATP hydrolysis activity"/>
    <property type="evidence" value="ECO:0007669"/>
    <property type="project" value="InterPro"/>
</dbReference>
<accession>A0A7R9PXQ8</accession>
<keyword evidence="5" id="KW-0547">Nucleotide-binding</keyword>
<dbReference type="Gene3D" id="3.40.50.300">
    <property type="entry name" value="P-loop containing nucleotide triphosphate hydrolases"/>
    <property type="match status" value="1"/>
</dbReference>
<keyword evidence="6" id="KW-0067">ATP-binding</keyword>
<keyword evidence="12" id="KW-1185">Reference proteome</keyword>
<evidence type="ECO:0000256" key="8">
    <source>
        <dbReference type="ARBA" id="ARBA00023136"/>
    </source>
</evidence>
<dbReference type="InterPro" id="IPR003439">
    <property type="entry name" value="ABC_transporter-like_ATP-bd"/>
</dbReference>
<dbReference type="SMART" id="SM00382">
    <property type="entry name" value="AAA"/>
    <property type="match status" value="1"/>
</dbReference>
<feature type="transmembrane region" description="Helical" evidence="9">
    <location>
        <begin position="788"/>
        <end position="806"/>
    </location>
</feature>
<evidence type="ECO:0000256" key="6">
    <source>
        <dbReference type="ARBA" id="ARBA00022840"/>
    </source>
</evidence>
<dbReference type="InterPro" id="IPR003593">
    <property type="entry name" value="AAA+_ATPase"/>
</dbReference>
<evidence type="ECO:0000259" key="10">
    <source>
        <dbReference type="PROSITE" id="PS50893"/>
    </source>
</evidence>
<dbReference type="SUPFAM" id="SSF52540">
    <property type="entry name" value="P-loop containing nucleoside triphosphate hydrolases"/>
    <property type="match status" value="1"/>
</dbReference>
<dbReference type="AlphaFoldDB" id="A0A7R9PXQ8"/>
<keyword evidence="8 9" id="KW-0472">Membrane</keyword>
<evidence type="ECO:0000256" key="3">
    <source>
        <dbReference type="ARBA" id="ARBA00022448"/>
    </source>
</evidence>
<protein>
    <recommendedName>
        <fullName evidence="10">ABC transporter domain-containing protein</fullName>
    </recommendedName>
</protein>
<dbReference type="PROSITE" id="PS00211">
    <property type="entry name" value="ABC_TRANSPORTER_1"/>
    <property type="match status" value="1"/>
</dbReference>
<dbReference type="EMBL" id="OC857194">
    <property type="protein sequence ID" value="CAD7624852.1"/>
    <property type="molecule type" value="Genomic_DNA"/>
</dbReference>
<keyword evidence="4 9" id="KW-0812">Transmembrane</keyword>
<dbReference type="Proteomes" id="UP000759131">
    <property type="component" value="Unassembled WGS sequence"/>
</dbReference>
<dbReference type="GO" id="GO:0005886">
    <property type="term" value="C:plasma membrane"/>
    <property type="evidence" value="ECO:0007669"/>
    <property type="project" value="TreeGrafter"/>
</dbReference>
<gene>
    <name evidence="11" type="ORF">OSB1V03_LOCUS5291</name>
</gene>
<dbReference type="EMBL" id="CAJPIZ010002619">
    <property type="protein sequence ID" value="CAG2105282.1"/>
    <property type="molecule type" value="Genomic_DNA"/>
</dbReference>
<comment type="subcellular location">
    <subcellularLocation>
        <location evidence="1">Membrane</location>
        <topology evidence="1">Multi-pass membrane protein</topology>
    </subcellularLocation>
</comment>
<keyword evidence="7 9" id="KW-1133">Transmembrane helix</keyword>
<proteinExistence type="inferred from homology"/>
<comment type="similarity">
    <text evidence="2">Belongs to the ABC transporter superfamily. ABCG family. Eye pigment precursor importer (TC 3.A.1.204) subfamily.</text>
</comment>
<feature type="transmembrane region" description="Helical" evidence="9">
    <location>
        <begin position="818"/>
        <end position="840"/>
    </location>
</feature>
<evidence type="ECO:0000256" key="9">
    <source>
        <dbReference type="SAM" id="Phobius"/>
    </source>
</evidence>
<dbReference type="InterPro" id="IPR017871">
    <property type="entry name" value="ABC_transporter-like_CS"/>
</dbReference>
<feature type="transmembrane region" description="Helical" evidence="9">
    <location>
        <begin position="736"/>
        <end position="756"/>
    </location>
</feature>
<feature type="domain" description="ABC transporter" evidence="10">
    <location>
        <begin position="340"/>
        <end position="598"/>
    </location>
</feature>
<dbReference type="InterPro" id="IPR050352">
    <property type="entry name" value="ABCG_transporters"/>
</dbReference>
<evidence type="ECO:0000256" key="5">
    <source>
        <dbReference type="ARBA" id="ARBA00022741"/>
    </source>
</evidence>
<evidence type="ECO:0000256" key="7">
    <source>
        <dbReference type="ARBA" id="ARBA00022989"/>
    </source>
</evidence>
<dbReference type="OrthoDB" id="6497389at2759"/>
<name>A0A7R9PXQ8_9ACAR</name>
<dbReference type="PANTHER" id="PTHR48041:SF78">
    <property type="entry name" value="ABC TRANSPORTER EXPRESSED IN TRACHEA, ISOFORM A"/>
    <property type="match status" value="1"/>
</dbReference>